<dbReference type="EC" id="2.3.1.286" evidence="3"/>
<sequence length="228" mass="24882">MEKVVVLTGAGMSADSGLKTFRDSDGLWEGHDIRQVATPQAWEQDKELVLDFYNKRRRQAHQADPNAGHLALAELETDYEVTIITQNVDSLHEQAGSSHVIHLHGELTKVRSEKDPSLIYDIGGDPVELGDKAEDGAQLRPHVVWFGEPVPRISEATALIPEADILVVIGTSLVVYPAAGLVDLARPGILKFVIDPDKPDLVEGSEWKHLPKTAAKGTPLLVNQLLEG</sequence>
<dbReference type="GO" id="GO:0070403">
    <property type="term" value="F:NAD+ binding"/>
    <property type="evidence" value="ECO:0007669"/>
    <property type="project" value="UniProtKB-UniRule"/>
</dbReference>
<dbReference type="InterPro" id="IPR026591">
    <property type="entry name" value="Sirtuin_cat_small_dom_sf"/>
</dbReference>
<comment type="catalytic activity">
    <reaction evidence="3">
        <text>N(6)-succinyl-L-lysyl-[protein] + NAD(+) + H2O = 2''-O-succinyl-ADP-D-ribose + nicotinamide + L-lysyl-[protein]</text>
        <dbReference type="Rhea" id="RHEA:47668"/>
        <dbReference type="Rhea" id="RHEA-COMP:9752"/>
        <dbReference type="Rhea" id="RHEA-COMP:11877"/>
        <dbReference type="ChEBI" id="CHEBI:15377"/>
        <dbReference type="ChEBI" id="CHEBI:17154"/>
        <dbReference type="ChEBI" id="CHEBI:29969"/>
        <dbReference type="ChEBI" id="CHEBI:57540"/>
        <dbReference type="ChEBI" id="CHEBI:87830"/>
        <dbReference type="ChEBI" id="CHEBI:87832"/>
    </reaction>
</comment>
<comment type="caution">
    <text evidence="3 4">Lacks conserved residue(s) required for the propagation of feature annotation.</text>
</comment>
<dbReference type="CDD" id="cd01412">
    <property type="entry name" value="SIRT5_Af1_CobB"/>
    <property type="match status" value="1"/>
</dbReference>
<feature type="binding site" evidence="3">
    <location>
        <begin position="170"/>
        <end position="172"/>
    </location>
    <ligand>
        <name>NAD(+)</name>
        <dbReference type="ChEBI" id="CHEBI:57540"/>
    </ligand>
</feature>
<dbReference type="InterPro" id="IPR029035">
    <property type="entry name" value="DHS-like_NAD/FAD-binding_dom"/>
</dbReference>
<evidence type="ECO:0000313" key="6">
    <source>
        <dbReference type="EMBL" id="SMO91519.1"/>
    </source>
</evidence>
<dbReference type="PROSITE" id="PS50305">
    <property type="entry name" value="SIRTUIN"/>
    <property type="match status" value="1"/>
</dbReference>
<feature type="domain" description="Deacetylase sirtuin-type" evidence="5">
    <location>
        <begin position="1"/>
        <end position="228"/>
    </location>
</feature>
<feature type="binding site" evidence="3">
    <location>
        <begin position="86"/>
        <end position="89"/>
    </location>
    <ligand>
        <name>NAD(+)</name>
        <dbReference type="ChEBI" id="CHEBI:57540"/>
    </ligand>
</feature>
<comment type="domain">
    <text evidence="3">2 residues (Tyr-53 and Arg-56) present in a large hydrophobic pocket are probably involved in substrate specificity. They are important for desuccinylation activity, but dispensable for deacetylation activity.</text>
</comment>
<dbReference type="Pfam" id="PF02146">
    <property type="entry name" value="SIR2"/>
    <property type="match status" value="1"/>
</dbReference>
<dbReference type="PANTHER" id="PTHR11085">
    <property type="entry name" value="NAD-DEPENDENT PROTEIN DEACYLASE SIRTUIN-5, MITOCHONDRIAL-RELATED"/>
    <property type="match status" value="1"/>
</dbReference>
<dbReference type="RefSeq" id="WP_142715948.1">
    <property type="nucleotide sequence ID" value="NZ_FXTH01000024.1"/>
</dbReference>
<dbReference type="HAMAP" id="MF_01121">
    <property type="entry name" value="Sirtuin_ClassIII"/>
    <property type="match status" value="1"/>
</dbReference>
<dbReference type="AlphaFoldDB" id="A0A521F5T3"/>
<evidence type="ECO:0000256" key="2">
    <source>
        <dbReference type="ARBA" id="ARBA00023027"/>
    </source>
</evidence>
<dbReference type="SUPFAM" id="SSF52467">
    <property type="entry name" value="DHS-like NAD/FAD-binding domain"/>
    <property type="match status" value="1"/>
</dbReference>
<comment type="function">
    <text evidence="3">NAD-dependent lysine deacetylase and desuccinylase that specifically removes acetyl and succinyl groups on target proteins. Modulates the activities of several proteins which are inactive in their acylated form.</text>
</comment>
<dbReference type="Gene3D" id="3.40.50.1220">
    <property type="entry name" value="TPP-binding domain"/>
    <property type="match status" value="1"/>
</dbReference>
<dbReference type="GO" id="GO:0036055">
    <property type="term" value="F:protein-succinyllysine desuccinylase activity"/>
    <property type="evidence" value="ECO:0007669"/>
    <property type="project" value="UniProtKB-UniRule"/>
</dbReference>
<dbReference type="GO" id="GO:0036054">
    <property type="term" value="F:protein-malonyllysine demalonylase activity"/>
    <property type="evidence" value="ECO:0007669"/>
    <property type="project" value="InterPro"/>
</dbReference>
<organism evidence="6 7">
    <name type="scientific">Fodinibius sediminis</name>
    <dbReference type="NCBI Taxonomy" id="1214077"/>
    <lineage>
        <taxon>Bacteria</taxon>
        <taxon>Pseudomonadati</taxon>
        <taxon>Balneolota</taxon>
        <taxon>Balneolia</taxon>
        <taxon>Balneolales</taxon>
        <taxon>Balneolaceae</taxon>
        <taxon>Fodinibius</taxon>
    </lineage>
</organism>
<dbReference type="Gene3D" id="3.30.1600.10">
    <property type="entry name" value="SIR2/SIRT2 'Small Domain"/>
    <property type="match status" value="1"/>
</dbReference>
<comment type="subcellular location">
    <subcellularLocation>
        <location evidence="3">Cytoplasm</location>
    </subcellularLocation>
</comment>
<protein>
    <recommendedName>
        <fullName evidence="3">NAD-dependent protein deacylase</fullName>
        <ecNumber evidence="3">2.3.1.286</ecNumber>
    </recommendedName>
    <alternativeName>
        <fullName evidence="3">Regulatory protein SIR2 homolog</fullName>
    </alternativeName>
</protein>
<accession>A0A521F5T3</accession>
<name>A0A521F5T3_9BACT</name>
<dbReference type="InterPro" id="IPR027546">
    <property type="entry name" value="Sirtuin_class_III"/>
</dbReference>
<comment type="catalytic activity">
    <reaction evidence="3">
        <text>N(6)-acetyl-L-lysyl-[protein] + NAD(+) + H2O = 2''-O-acetyl-ADP-D-ribose + nicotinamide + L-lysyl-[protein]</text>
        <dbReference type="Rhea" id="RHEA:43636"/>
        <dbReference type="Rhea" id="RHEA-COMP:9752"/>
        <dbReference type="Rhea" id="RHEA-COMP:10731"/>
        <dbReference type="ChEBI" id="CHEBI:15377"/>
        <dbReference type="ChEBI" id="CHEBI:17154"/>
        <dbReference type="ChEBI" id="CHEBI:29969"/>
        <dbReference type="ChEBI" id="CHEBI:57540"/>
        <dbReference type="ChEBI" id="CHEBI:61930"/>
        <dbReference type="ChEBI" id="CHEBI:83767"/>
        <dbReference type="EC" id="2.3.1.286"/>
    </reaction>
</comment>
<dbReference type="EMBL" id="FXTH01000024">
    <property type="protein sequence ID" value="SMO91519.1"/>
    <property type="molecule type" value="Genomic_DNA"/>
</dbReference>
<evidence type="ECO:0000313" key="7">
    <source>
        <dbReference type="Proteomes" id="UP000317593"/>
    </source>
</evidence>
<dbReference type="InterPro" id="IPR026590">
    <property type="entry name" value="Ssirtuin_cat_dom"/>
</dbReference>
<feature type="binding site" evidence="3">
    <location>
        <position position="56"/>
    </location>
    <ligand>
        <name>substrate</name>
    </ligand>
</feature>
<dbReference type="InterPro" id="IPR003000">
    <property type="entry name" value="Sirtuin"/>
</dbReference>
<evidence type="ECO:0000256" key="4">
    <source>
        <dbReference type="PROSITE-ProRule" id="PRU00236"/>
    </source>
</evidence>
<evidence type="ECO:0000256" key="1">
    <source>
        <dbReference type="ARBA" id="ARBA00022679"/>
    </source>
</evidence>
<feature type="active site" description="Proton acceptor" evidence="3">
    <location>
        <position position="104"/>
    </location>
</feature>
<reference evidence="6 7" key="1">
    <citation type="submission" date="2017-05" db="EMBL/GenBank/DDBJ databases">
        <authorList>
            <person name="Varghese N."/>
            <person name="Submissions S."/>
        </authorList>
    </citation>
    <scope>NUCLEOTIDE SEQUENCE [LARGE SCALE GENOMIC DNA]</scope>
    <source>
        <strain evidence="6 7">DSM 21194</strain>
    </source>
</reference>
<keyword evidence="1" id="KW-0808">Transferase</keyword>
<dbReference type="GO" id="GO:0017136">
    <property type="term" value="F:histone deacetylase activity, NAD-dependent"/>
    <property type="evidence" value="ECO:0007669"/>
    <property type="project" value="TreeGrafter"/>
</dbReference>
<feature type="binding site" evidence="3">
    <location>
        <position position="53"/>
    </location>
    <ligand>
        <name>substrate</name>
    </ligand>
</feature>
<dbReference type="Proteomes" id="UP000317593">
    <property type="component" value="Unassembled WGS sequence"/>
</dbReference>
<feature type="binding site" evidence="3">
    <location>
        <position position="214"/>
    </location>
    <ligand>
        <name>NAD(+)</name>
        <dbReference type="ChEBI" id="CHEBI:57540"/>
    </ligand>
</feature>
<gene>
    <name evidence="3" type="primary">cobB</name>
    <name evidence="6" type="ORF">SAMN06265218_1242</name>
</gene>
<dbReference type="OrthoDB" id="9800582at2"/>
<dbReference type="GO" id="GO:0005737">
    <property type="term" value="C:cytoplasm"/>
    <property type="evidence" value="ECO:0007669"/>
    <property type="project" value="UniProtKB-SubCell"/>
</dbReference>
<proteinExistence type="inferred from homology"/>
<dbReference type="InterPro" id="IPR050134">
    <property type="entry name" value="NAD-dep_sirtuin_deacylases"/>
</dbReference>
<evidence type="ECO:0000256" key="3">
    <source>
        <dbReference type="HAMAP-Rule" id="MF_01121"/>
    </source>
</evidence>
<feature type="binding site" evidence="3">
    <location>
        <begin position="9"/>
        <end position="28"/>
    </location>
    <ligand>
        <name>NAD(+)</name>
        <dbReference type="ChEBI" id="CHEBI:57540"/>
    </ligand>
</feature>
<keyword evidence="7" id="KW-1185">Reference proteome</keyword>
<keyword evidence="2 3" id="KW-0520">NAD</keyword>
<comment type="similarity">
    <text evidence="3">Belongs to the sirtuin family. Class III subfamily.</text>
</comment>
<dbReference type="PANTHER" id="PTHR11085:SF4">
    <property type="entry name" value="NAD-DEPENDENT PROTEIN DEACYLASE"/>
    <property type="match status" value="1"/>
</dbReference>
<evidence type="ECO:0000259" key="5">
    <source>
        <dbReference type="PROSITE" id="PS50305"/>
    </source>
</evidence>
<keyword evidence="3" id="KW-0963">Cytoplasm</keyword>